<name>A0A1H8C2E1_9RHOB</name>
<protein>
    <submittedName>
        <fullName evidence="4">Carbon-monoxide dehydrogenase large subunit</fullName>
    </submittedName>
</protein>
<dbReference type="Pfam" id="PF20256">
    <property type="entry name" value="MoCoBD_2"/>
    <property type="match status" value="1"/>
</dbReference>
<dbReference type="InterPro" id="IPR000674">
    <property type="entry name" value="Ald_Oxase/Xan_DH_a/b"/>
</dbReference>
<dbReference type="Gene3D" id="3.90.1170.50">
    <property type="entry name" value="Aldehyde oxidase/xanthine dehydrogenase, a/b hammerhead"/>
    <property type="match status" value="1"/>
</dbReference>
<sequence>MTLDFGNPDRPNSYIGKTVPRPNAARLVQGRGAYVDDMVLPRMVHVAFVRSPHAHAAITGIDATAALAEPGVLRVLTGADIAAVCTPWVGVLAHLKGLKSPPQHALAMDRAVWVGEPVVAVVARTRAEAEDGAALVEVDYDPLPEVTDMMTALDADTPVLHADMGDNLAFRRLHDHGDVDAAFAAAHTVVEARFKTGRHTGVTLEPRSILVDWKPGDGLMTAWHATQAPHMMQVVLAKHLDLPESRVRVICGDVGGSYGIKVHIYPDEIATAAIAKIMARPVKFVADRLESFTTDIHARDHEVTGRIACNADGKILAFDIDDWTAIGAYSVYPRTSAIEGNQVVNLCGGPYDFANYRAQTTVVFQNKTPTSQYRAVGHPVAVTVTEGLVDMAAAKLGIDPIEMRRRNVFADDAYPAVSPSNMRFEGLSHQASLQKLVDLMGYDALRADQAAARARGIVRGIGIASFIELTNPSPFMYGIGGARISAQDGCTVRMDPDGSIVAASSVTEQGQGTEAMLSQIVAEGVGVLPAQVRIVTGDTQATPYGGGTWASRGAGIGGEAALQAARALREAILTVAGAMLQCEPATLDIRDGSVVDMADGADRMPLAELGRIVYFRGDTLPKGLPRELVQTRHYTPADYPFAFTNGVQASYVEVDTDTGDVKLLKHWCVEDCGRIINPQLVDEQIRGGIVQGLGAALFEELHYDAEGQLLNGSLADYLVPMAGEMPDMIVAHVETPTLESTLGAKGAGEAGTAGAAAAVMNAINDALRPIGGEVTAMPFTPERVLRALGKLQD</sequence>
<keyword evidence="2" id="KW-0560">Oxidoreductase</keyword>
<evidence type="ECO:0000313" key="5">
    <source>
        <dbReference type="Proteomes" id="UP000199585"/>
    </source>
</evidence>
<dbReference type="SUPFAM" id="SSF56003">
    <property type="entry name" value="Molybdenum cofactor-binding domain"/>
    <property type="match status" value="1"/>
</dbReference>
<dbReference type="STRING" id="245187.SAMN04488003_10636"/>
<dbReference type="PANTHER" id="PTHR11908">
    <property type="entry name" value="XANTHINE DEHYDROGENASE"/>
    <property type="match status" value="1"/>
</dbReference>
<dbReference type="PANTHER" id="PTHR11908:SF132">
    <property type="entry name" value="ALDEHYDE OXIDASE 1-RELATED"/>
    <property type="match status" value="1"/>
</dbReference>
<reference evidence="4 5" key="1">
    <citation type="submission" date="2016-10" db="EMBL/GenBank/DDBJ databases">
        <authorList>
            <person name="de Groot N.N."/>
        </authorList>
    </citation>
    <scope>NUCLEOTIDE SEQUENCE [LARGE SCALE GENOMIC DNA]</scope>
    <source>
        <strain evidence="4 5">DSM 16213</strain>
    </source>
</reference>
<organism evidence="4 5">
    <name type="scientific">Loktanella fryxellensis</name>
    <dbReference type="NCBI Taxonomy" id="245187"/>
    <lineage>
        <taxon>Bacteria</taxon>
        <taxon>Pseudomonadati</taxon>
        <taxon>Pseudomonadota</taxon>
        <taxon>Alphaproteobacteria</taxon>
        <taxon>Rhodobacterales</taxon>
        <taxon>Roseobacteraceae</taxon>
        <taxon>Loktanella</taxon>
    </lineage>
</organism>
<dbReference type="RefSeq" id="WP_089900347.1">
    <property type="nucleotide sequence ID" value="NZ_FOCI01000006.1"/>
</dbReference>
<dbReference type="SUPFAM" id="SSF54665">
    <property type="entry name" value="CO dehydrogenase molybdoprotein N-domain-like"/>
    <property type="match status" value="1"/>
</dbReference>
<accession>A0A1H8C2E1</accession>
<evidence type="ECO:0000256" key="2">
    <source>
        <dbReference type="ARBA" id="ARBA00023002"/>
    </source>
</evidence>
<evidence type="ECO:0000256" key="1">
    <source>
        <dbReference type="ARBA" id="ARBA00022505"/>
    </source>
</evidence>
<dbReference type="Gene3D" id="3.30.365.10">
    <property type="entry name" value="Aldehyde oxidase/xanthine dehydrogenase, molybdopterin binding domain"/>
    <property type="match status" value="4"/>
</dbReference>
<dbReference type="AlphaFoldDB" id="A0A1H8C2E1"/>
<dbReference type="Pfam" id="PF01315">
    <property type="entry name" value="Ald_Xan_dh_C"/>
    <property type="match status" value="1"/>
</dbReference>
<dbReference type="GO" id="GO:0005506">
    <property type="term" value="F:iron ion binding"/>
    <property type="evidence" value="ECO:0007669"/>
    <property type="project" value="InterPro"/>
</dbReference>
<feature type="domain" description="Aldehyde oxidase/xanthine dehydrogenase a/b hammerhead" evidence="3">
    <location>
        <begin position="29"/>
        <end position="144"/>
    </location>
</feature>
<dbReference type="InterPro" id="IPR036856">
    <property type="entry name" value="Ald_Oxase/Xan_DH_a/b_sf"/>
</dbReference>
<dbReference type="SMART" id="SM01008">
    <property type="entry name" value="Ald_Xan_dh_C"/>
    <property type="match status" value="1"/>
</dbReference>
<keyword evidence="5" id="KW-1185">Reference proteome</keyword>
<dbReference type="Proteomes" id="UP000199585">
    <property type="component" value="Unassembled WGS sequence"/>
</dbReference>
<gene>
    <name evidence="4" type="ORF">SAMN04488003_10636</name>
</gene>
<dbReference type="EMBL" id="FOCI01000006">
    <property type="protein sequence ID" value="SEM89341.1"/>
    <property type="molecule type" value="Genomic_DNA"/>
</dbReference>
<evidence type="ECO:0000259" key="3">
    <source>
        <dbReference type="SMART" id="SM01008"/>
    </source>
</evidence>
<dbReference type="OrthoDB" id="9758509at2"/>
<evidence type="ECO:0000313" key="4">
    <source>
        <dbReference type="EMBL" id="SEM89341.1"/>
    </source>
</evidence>
<dbReference type="GO" id="GO:0016491">
    <property type="term" value="F:oxidoreductase activity"/>
    <property type="evidence" value="ECO:0007669"/>
    <property type="project" value="UniProtKB-KW"/>
</dbReference>
<dbReference type="InterPro" id="IPR037165">
    <property type="entry name" value="AldOxase/xan_DH_Mopterin-bd_sf"/>
</dbReference>
<dbReference type="InterPro" id="IPR008274">
    <property type="entry name" value="AldOxase/xan_DH_MoCoBD1"/>
</dbReference>
<keyword evidence="1" id="KW-0500">Molybdenum</keyword>
<dbReference type="InterPro" id="IPR046867">
    <property type="entry name" value="AldOxase/xan_DH_MoCoBD2"/>
</dbReference>
<dbReference type="InterPro" id="IPR016208">
    <property type="entry name" value="Ald_Oxase/xanthine_DH-like"/>
</dbReference>
<dbReference type="Pfam" id="PF02738">
    <property type="entry name" value="MoCoBD_1"/>
    <property type="match status" value="1"/>
</dbReference>
<proteinExistence type="predicted"/>